<accession>A0ABM8Z8F3</accession>
<sequence>MRRWMKIVAAIGVVGLVASGGYWVSRHQNEPQQATPTKQHLVKQLKLVALGDSLTQGVGDTTPAHGYPGRIATALKKQTKIPTTALNLGKEGDRSDQILKRLNASARQQLAVKQANVIVLTAGGNDLLKVLQGAIVGHSEAEVTKAVQGTVPHYTANLQALLARVRQLNPKAALFLFGNYNPLYVYFPNFTAINTSVTTYNKVNATMVTKYDGYYVPTFKQLTYGQYQNGHARQDLIMQANEVGTNFLAALSSTRVQAAEKNNFLSPADHFHPNAKGYDLMTKALLQKMLLHDSWQYTKIGGQ</sequence>
<dbReference type="RefSeq" id="WP_230097853.1">
    <property type="nucleotide sequence ID" value="NZ_CAKKNT010000001.1"/>
</dbReference>
<reference evidence="2 3" key="1">
    <citation type="submission" date="2021-11" db="EMBL/GenBank/DDBJ databases">
        <authorList>
            <person name="Depoorter E."/>
        </authorList>
    </citation>
    <scope>NUCLEOTIDE SEQUENCE [LARGE SCALE GENOMIC DNA]</scope>
    <source>
        <strain evidence="2 3">LMG 24286</strain>
    </source>
</reference>
<gene>
    <name evidence="2" type="ORF">WGH24286_00136</name>
</gene>
<dbReference type="PANTHER" id="PTHR30383:SF27">
    <property type="entry name" value="SPORE GERMINATION LIPASE LIPC"/>
    <property type="match status" value="1"/>
</dbReference>
<dbReference type="InterPro" id="IPR051532">
    <property type="entry name" value="Ester_Hydrolysis_Enzymes"/>
</dbReference>
<organism evidence="2 3">
    <name type="scientific">Periweissella ghanensis</name>
    <dbReference type="NCBI Taxonomy" id="467997"/>
    <lineage>
        <taxon>Bacteria</taxon>
        <taxon>Bacillati</taxon>
        <taxon>Bacillota</taxon>
        <taxon>Bacilli</taxon>
        <taxon>Lactobacillales</taxon>
        <taxon>Lactobacillaceae</taxon>
        <taxon>Periweissella</taxon>
    </lineage>
</organism>
<evidence type="ECO:0000259" key="1">
    <source>
        <dbReference type="Pfam" id="PF13472"/>
    </source>
</evidence>
<dbReference type="Proteomes" id="UP000789719">
    <property type="component" value="Unassembled WGS sequence"/>
</dbReference>
<evidence type="ECO:0000313" key="3">
    <source>
        <dbReference type="Proteomes" id="UP000789719"/>
    </source>
</evidence>
<dbReference type="SUPFAM" id="SSF52266">
    <property type="entry name" value="SGNH hydrolase"/>
    <property type="match status" value="1"/>
</dbReference>
<comment type="caution">
    <text evidence="2">The sequence shown here is derived from an EMBL/GenBank/DDBJ whole genome shotgun (WGS) entry which is preliminary data.</text>
</comment>
<dbReference type="CDD" id="cd04506">
    <property type="entry name" value="SGNH_hydrolase_YpmR_like"/>
    <property type="match status" value="1"/>
</dbReference>
<dbReference type="Gene3D" id="3.40.50.1110">
    <property type="entry name" value="SGNH hydrolase"/>
    <property type="match status" value="1"/>
</dbReference>
<evidence type="ECO:0000313" key="2">
    <source>
        <dbReference type="EMBL" id="CAH0417724.1"/>
    </source>
</evidence>
<proteinExistence type="predicted"/>
<dbReference type="InterPro" id="IPR036514">
    <property type="entry name" value="SGNH_hydro_sf"/>
</dbReference>
<keyword evidence="3" id="KW-1185">Reference proteome</keyword>
<name>A0ABM8Z8F3_9LACO</name>
<dbReference type="EMBL" id="CAKKNT010000001">
    <property type="protein sequence ID" value="CAH0417724.1"/>
    <property type="molecule type" value="Genomic_DNA"/>
</dbReference>
<dbReference type="InterPro" id="IPR013830">
    <property type="entry name" value="SGNH_hydro"/>
</dbReference>
<dbReference type="PANTHER" id="PTHR30383">
    <property type="entry name" value="THIOESTERASE 1/PROTEASE 1/LYSOPHOSPHOLIPASE L1"/>
    <property type="match status" value="1"/>
</dbReference>
<dbReference type="Pfam" id="PF13472">
    <property type="entry name" value="Lipase_GDSL_2"/>
    <property type="match status" value="1"/>
</dbReference>
<feature type="domain" description="SGNH hydrolase-type esterase" evidence="1">
    <location>
        <begin position="49"/>
        <end position="280"/>
    </location>
</feature>
<protein>
    <recommendedName>
        <fullName evidence="1">SGNH hydrolase-type esterase domain-containing protein</fullName>
    </recommendedName>
</protein>